<keyword evidence="3" id="KW-1185">Reference proteome</keyword>
<protein>
    <recommendedName>
        <fullName evidence="4">Ribbon-helix-helix protein CopG domain-containing protein</fullName>
    </recommendedName>
</protein>
<dbReference type="AlphaFoldDB" id="A0A062V872"/>
<evidence type="ECO:0000256" key="1">
    <source>
        <dbReference type="SAM" id="MobiDB-lite"/>
    </source>
</evidence>
<comment type="caution">
    <text evidence="2">The sequence shown here is derived from an EMBL/GenBank/DDBJ whole genome shotgun (WGS) entry which is preliminary data.</text>
</comment>
<evidence type="ECO:0000313" key="3">
    <source>
        <dbReference type="Proteomes" id="UP000027153"/>
    </source>
</evidence>
<organism evidence="2 3">
    <name type="scientific">Candidatus Methanoperedens nitratireducens</name>
    <dbReference type="NCBI Taxonomy" id="1392998"/>
    <lineage>
        <taxon>Archaea</taxon>
        <taxon>Methanobacteriati</taxon>
        <taxon>Methanobacteriota</taxon>
        <taxon>Stenosarchaea group</taxon>
        <taxon>Methanomicrobia</taxon>
        <taxon>Methanosarcinales</taxon>
        <taxon>ANME-2 cluster</taxon>
        <taxon>Candidatus Methanoperedentaceae</taxon>
        <taxon>Candidatus Methanoperedens</taxon>
    </lineage>
</organism>
<dbReference type="RefSeq" id="WP_048088967.1">
    <property type="nucleotide sequence ID" value="NZ_JMIY01000001.1"/>
</dbReference>
<evidence type="ECO:0000313" key="2">
    <source>
        <dbReference type="EMBL" id="KCZ73482.1"/>
    </source>
</evidence>
<accession>A0A062V872</accession>
<reference evidence="2 3" key="1">
    <citation type="journal article" date="2013" name="Nature">
        <title>Anaerobic oxidation of methane coupled to nitrate reduction in a novel archaeal lineage.</title>
        <authorList>
            <person name="Haroon M.F."/>
            <person name="Hu S."/>
            <person name="Shi Y."/>
            <person name="Imelfort M."/>
            <person name="Keller J."/>
            <person name="Hugenholtz P."/>
            <person name="Yuan Z."/>
            <person name="Tyson G.W."/>
        </authorList>
    </citation>
    <scope>NUCLEOTIDE SEQUENCE [LARGE SCALE GENOMIC DNA]</scope>
    <source>
        <strain evidence="2 3">ANME-2d</strain>
    </source>
</reference>
<dbReference type="Proteomes" id="UP000027153">
    <property type="component" value="Unassembled WGS sequence"/>
</dbReference>
<feature type="region of interest" description="Disordered" evidence="1">
    <location>
        <begin position="42"/>
        <end position="61"/>
    </location>
</feature>
<proteinExistence type="predicted"/>
<sequence length="61" mass="6845">MTESIVKSVSFEPKTFERLEKERGMVPRSTYINAAIRKALAEGLPTQPASAANRPDRRGQR</sequence>
<gene>
    <name evidence="2" type="ORF">ANME2D_00550</name>
</gene>
<name>A0A062V872_9EURY</name>
<evidence type="ECO:0008006" key="4">
    <source>
        <dbReference type="Google" id="ProtNLM"/>
    </source>
</evidence>
<dbReference type="EMBL" id="JMIY01000001">
    <property type="protein sequence ID" value="KCZ73482.1"/>
    <property type="molecule type" value="Genomic_DNA"/>
</dbReference>